<evidence type="ECO:0008006" key="5">
    <source>
        <dbReference type="Google" id="ProtNLM"/>
    </source>
</evidence>
<dbReference type="InterPro" id="IPR054648">
    <property type="entry name" value="TudS-rel"/>
</dbReference>
<dbReference type="GeneID" id="90544458"/>
<dbReference type="AlphaFoldDB" id="A0A1I2MRL4"/>
<reference evidence="1 4" key="2">
    <citation type="submission" date="2018-03" db="EMBL/GenBank/DDBJ databases">
        <title>The uncultured portion of the human microbiome is neutrally assembled.</title>
        <authorList>
            <person name="Jeraldo P."/>
            <person name="Boardman L."/>
            <person name="White B.A."/>
            <person name="Nelson H."/>
            <person name="Goldenfeld N."/>
            <person name="Chia N."/>
        </authorList>
    </citation>
    <scope>NUCLEOTIDE SEQUENCE [LARGE SCALE GENOMIC DNA]</scope>
    <source>
        <strain evidence="1">CIM:MAG 903</strain>
    </source>
</reference>
<evidence type="ECO:0000313" key="1">
    <source>
        <dbReference type="EMBL" id="PWL52950.1"/>
    </source>
</evidence>
<dbReference type="Proteomes" id="UP000246114">
    <property type="component" value="Unassembled WGS sequence"/>
</dbReference>
<proteinExistence type="predicted"/>
<keyword evidence="3" id="KW-1185">Reference proteome</keyword>
<protein>
    <recommendedName>
        <fullName evidence="5">DUF523 domain-containing protein</fullName>
    </recommendedName>
</protein>
<dbReference type="EMBL" id="FOOE01000016">
    <property type="protein sequence ID" value="SFF94083.1"/>
    <property type="molecule type" value="Genomic_DNA"/>
</dbReference>
<evidence type="ECO:0000313" key="2">
    <source>
        <dbReference type="EMBL" id="SFF94083.1"/>
    </source>
</evidence>
<dbReference type="RefSeq" id="WP_027637995.1">
    <property type="nucleotide sequence ID" value="NZ_BAAACD010000024.1"/>
</dbReference>
<name>A0A1I2MRL4_9CLOT</name>
<reference evidence="2 3" key="1">
    <citation type="submission" date="2016-10" db="EMBL/GenBank/DDBJ databases">
        <authorList>
            <person name="de Groot N.N."/>
        </authorList>
    </citation>
    <scope>NUCLEOTIDE SEQUENCE [LARGE SCALE GENOMIC DNA]</scope>
    <source>
        <strain evidence="2 3">NLAE-zl-G419</strain>
    </source>
</reference>
<dbReference type="STRING" id="1529.SAMN04487885_11663"/>
<dbReference type="eggNOG" id="COG5418">
    <property type="taxonomic scope" value="Bacteria"/>
</dbReference>
<dbReference type="Proteomes" id="UP000182135">
    <property type="component" value="Unassembled WGS sequence"/>
</dbReference>
<organism evidence="2 3">
    <name type="scientific">Clostridium cadaveris</name>
    <dbReference type="NCBI Taxonomy" id="1529"/>
    <lineage>
        <taxon>Bacteria</taxon>
        <taxon>Bacillati</taxon>
        <taxon>Bacillota</taxon>
        <taxon>Clostridia</taxon>
        <taxon>Eubacteriales</taxon>
        <taxon>Clostridiaceae</taxon>
        <taxon>Clostridium</taxon>
    </lineage>
</organism>
<dbReference type="EMBL" id="QAMZ01000043">
    <property type="protein sequence ID" value="PWL52950.1"/>
    <property type="molecule type" value="Genomic_DNA"/>
</dbReference>
<evidence type="ECO:0000313" key="4">
    <source>
        <dbReference type="Proteomes" id="UP000246114"/>
    </source>
</evidence>
<gene>
    <name evidence="1" type="ORF">DBY38_08725</name>
    <name evidence="2" type="ORF">SAMN04487885_11663</name>
</gene>
<evidence type="ECO:0000313" key="3">
    <source>
        <dbReference type="Proteomes" id="UP000182135"/>
    </source>
</evidence>
<accession>A0A1I2MRL4</accession>
<dbReference type="OrthoDB" id="5420310at2"/>
<dbReference type="NCBIfam" id="NF045597">
    <property type="entry name" value="TudS_rel_CD3072"/>
    <property type="match status" value="1"/>
</dbReference>
<sequence>MHRNKKLIIVCHCILNQNSVVKPLARAKGAFPIASMLLKDGIGFIQLPCPEFKFLGIDRPSMTKSDYDCPEYRTLCRNLFLPFVDDIKAYISNGYEIVGILGIKHSPTCSVRGRQGIFIEEINSLLKSNDITLKSYDIPESYNEDSESLELYHEIKSAFNL</sequence>